<feature type="compositionally biased region" description="Low complexity" evidence="3">
    <location>
        <begin position="202"/>
        <end position="227"/>
    </location>
</feature>
<dbReference type="SMART" id="SM00442">
    <property type="entry name" value="FGF"/>
    <property type="match status" value="1"/>
</dbReference>
<evidence type="ECO:0000313" key="4">
    <source>
        <dbReference type="EMBL" id="KAK2563236.1"/>
    </source>
</evidence>
<dbReference type="InterPro" id="IPR002209">
    <property type="entry name" value="Fibroblast_GF_fam"/>
</dbReference>
<dbReference type="PRINTS" id="PR00262">
    <property type="entry name" value="IL1HBGF"/>
</dbReference>
<reference evidence="4" key="1">
    <citation type="journal article" date="2023" name="G3 (Bethesda)">
        <title>Whole genome assembly and annotation of the endangered Caribbean coral Acropora cervicornis.</title>
        <authorList>
            <person name="Selwyn J.D."/>
            <person name="Vollmer S.V."/>
        </authorList>
    </citation>
    <scope>NUCLEOTIDE SEQUENCE</scope>
    <source>
        <strain evidence="4">K2</strain>
    </source>
</reference>
<comment type="caution">
    <text evidence="4">The sequence shown here is derived from an EMBL/GenBank/DDBJ whole genome shotgun (WGS) entry which is preliminary data.</text>
</comment>
<evidence type="ECO:0000313" key="5">
    <source>
        <dbReference type="Proteomes" id="UP001249851"/>
    </source>
</evidence>
<dbReference type="Gene3D" id="2.80.10.50">
    <property type="match status" value="1"/>
</dbReference>
<feature type="region of interest" description="Disordered" evidence="3">
    <location>
        <begin position="200"/>
        <end position="237"/>
    </location>
</feature>
<keyword evidence="5" id="KW-1185">Reference proteome</keyword>
<evidence type="ECO:0000256" key="2">
    <source>
        <dbReference type="RuleBase" id="RU049442"/>
    </source>
</evidence>
<dbReference type="GO" id="GO:0008083">
    <property type="term" value="F:growth factor activity"/>
    <property type="evidence" value="ECO:0007669"/>
    <property type="project" value="InterPro"/>
</dbReference>
<dbReference type="PANTHER" id="PTHR11486">
    <property type="entry name" value="FIBROBLAST GROWTH FACTOR"/>
    <property type="match status" value="1"/>
</dbReference>
<proteinExistence type="inferred from homology"/>
<comment type="similarity">
    <text evidence="1 2">Belongs to the heparin-binding growth factors family.</text>
</comment>
<dbReference type="InterPro" id="IPR008996">
    <property type="entry name" value="IL1/FGF"/>
</dbReference>
<dbReference type="Pfam" id="PF00167">
    <property type="entry name" value="FGF"/>
    <property type="match status" value="1"/>
</dbReference>
<dbReference type="Proteomes" id="UP001249851">
    <property type="component" value="Unassembled WGS sequence"/>
</dbReference>
<evidence type="ECO:0000256" key="1">
    <source>
        <dbReference type="ARBA" id="ARBA00007936"/>
    </source>
</evidence>
<accession>A0AAD9V6M5</accession>
<dbReference type="SUPFAM" id="SSF50353">
    <property type="entry name" value="Cytokine"/>
    <property type="match status" value="1"/>
</dbReference>
<organism evidence="4 5">
    <name type="scientific">Acropora cervicornis</name>
    <name type="common">Staghorn coral</name>
    <dbReference type="NCBI Taxonomy" id="6130"/>
    <lineage>
        <taxon>Eukaryota</taxon>
        <taxon>Metazoa</taxon>
        <taxon>Cnidaria</taxon>
        <taxon>Anthozoa</taxon>
        <taxon>Hexacorallia</taxon>
        <taxon>Scleractinia</taxon>
        <taxon>Astrocoeniina</taxon>
        <taxon>Acroporidae</taxon>
        <taxon>Acropora</taxon>
    </lineage>
</organism>
<dbReference type="AlphaFoldDB" id="A0AAD9V6M5"/>
<dbReference type="InterPro" id="IPR056378">
    <property type="entry name" value="Let-756-like_FGF"/>
</dbReference>
<name>A0AAD9V6M5_ACRCE</name>
<dbReference type="EMBL" id="JARQWQ010000026">
    <property type="protein sequence ID" value="KAK2563236.1"/>
    <property type="molecule type" value="Genomic_DNA"/>
</dbReference>
<dbReference type="CDD" id="cd00058">
    <property type="entry name" value="beta-trefoil_FGF"/>
    <property type="match status" value="1"/>
</dbReference>
<evidence type="ECO:0000256" key="3">
    <source>
        <dbReference type="SAM" id="MobiDB-lite"/>
    </source>
</evidence>
<sequence>MADPKTTITFSSLQKYTRKRQLYARNGFYLSINPTGEVAGTKDEGSFYAVLQFLSVGPDLVAIWGLKAKKYLAVDNKGRIFATESEKKECVFREFFGKNFFNIFRTCHADTDGKGWYLSMDESGKMSAEKVSYSDEPRLHFIVKTVAKCNDDNSKEEGVSKTTKGCHGYGRRDKKTKMDFMLPSSEVVWIHTHQYQQVDGCSSDTMSSTPSPPSSSCGISGSSASTGEWTVGNSTPV</sequence>
<reference evidence="4" key="2">
    <citation type="journal article" date="2023" name="Science">
        <title>Genomic signatures of disease resistance in endangered staghorn corals.</title>
        <authorList>
            <person name="Vollmer S.V."/>
            <person name="Selwyn J.D."/>
            <person name="Despard B.A."/>
            <person name="Roesel C.L."/>
        </authorList>
    </citation>
    <scope>NUCLEOTIDE SEQUENCE</scope>
    <source>
        <strain evidence="4">K2</strain>
    </source>
</reference>
<dbReference type="PRINTS" id="PR00263">
    <property type="entry name" value="HBGFFGF"/>
</dbReference>
<protein>
    <recommendedName>
        <fullName evidence="2">Fibroblast growth factor</fullName>
        <shortName evidence="2">FGF</shortName>
    </recommendedName>
</protein>
<gene>
    <name evidence="4" type="ORF">P5673_013592</name>
</gene>